<feature type="region of interest" description="Disordered" evidence="1">
    <location>
        <begin position="123"/>
        <end position="179"/>
    </location>
</feature>
<protein>
    <submittedName>
        <fullName evidence="2">Uncharacterized protein</fullName>
    </submittedName>
</protein>
<feature type="compositionally biased region" description="Basic and acidic residues" evidence="1">
    <location>
        <begin position="1"/>
        <end position="11"/>
    </location>
</feature>
<keyword evidence="3" id="KW-1185">Reference proteome</keyword>
<accession>A0ABD3HVQ6</accession>
<organism evidence="2 3">
    <name type="scientific">Riccia sorocarpa</name>
    <dbReference type="NCBI Taxonomy" id="122646"/>
    <lineage>
        <taxon>Eukaryota</taxon>
        <taxon>Viridiplantae</taxon>
        <taxon>Streptophyta</taxon>
        <taxon>Embryophyta</taxon>
        <taxon>Marchantiophyta</taxon>
        <taxon>Marchantiopsida</taxon>
        <taxon>Marchantiidae</taxon>
        <taxon>Marchantiales</taxon>
        <taxon>Ricciaceae</taxon>
        <taxon>Riccia</taxon>
    </lineage>
</organism>
<gene>
    <name evidence="2" type="ORF">R1sor_008662</name>
</gene>
<name>A0ABD3HVQ6_9MARC</name>
<feature type="compositionally biased region" description="Acidic residues" evidence="1">
    <location>
        <begin position="29"/>
        <end position="42"/>
    </location>
</feature>
<evidence type="ECO:0000256" key="1">
    <source>
        <dbReference type="SAM" id="MobiDB-lite"/>
    </source>
</evidence>
<sequence>MEEDRRRRAEGSVELDSPTLQRQHHDDLQDYDFPYDENEPLEDPSTLPDIDIGDGDTLDEHMNIASLFMKRGSVRNYKMVDDVRAAQARAHGVEEDRLKKLNSKFGIEVFPKVKLNAPGVELTSKKTRPSTTPEETTCDPGSPAENNITPGLSTREDTPSPRARTLRSIAPVNYKRQLE</sequence>
<dbReference type="Proteomes" id="UP001633002">
    <property type="component" value="Unassembled WGS sequence"/>
</dbReference>
<dbReference type="AlphaFoldDB" id="A0ABD3HVQ6"/>
<proteinExistence type="predicted"/>
<evidence type="ECO:0000313" key="3">
    <source>
        <dbReference type="Proteomes" id="UP001633002"/>
    </source>
</evidence>
<reference evidence="2 3" key="1">
    <citation type="submission" date="2024-09" db="EMBL/GenBank/DDBJ databases">
        <title>Chromosome-scale assembly of Riccia sorocarpa.</title>
        <authorList>
            <person name="Paukszto L."/>
        </authorList>
    </citation>
    <scope>NUCLEOTIDE SEQUENCE [LARGE SCALE GENOMIC DNA]</scope>
    <source>
        <strain evidence="2">LP-2024</strain>
        <tissue evidence="2">Aerial parts of the thallus</tissue>
    </source>
</reference>
<evidence type="ECO:0000313" key="2">
    <source>
        <dbReference type="EMBL" id="KAL3695011.1"/>
    </source>
</evidence>
<comment type="caution">
    <text evidence="2">The sequence shown here is derived from an EMBL/GenBank/DDBJ whole genome shotgun (WGS) entry which is preliminary data.</text>
</comment>
<dbReference type="EMBL" id="JBJQOH010000003">
    <property type="protein sequence ID" value="KAL3695011.1"/>
    <property type="molecule type" value="Genomic_DNA"/>
</dbReference>
<feature type="region of interest" description="Disordered" evidence="1">
    <location>
        <begin position="1"/>
        <end position="54"/>
    </location>
</feature>